<dbReference type="Gene3D" id="3.90.1150.200">
    <property type="match status" value="1"/>
</dbReference>
<evidence type="ECO:0000259" key="1">
    <source>
        <dbReference type="Pfam" id="PF08818"/>
    </source>
</evidence>
<dbReference type="RefSeq" id="WP_201663396.1">
    <property type="nucleotide sequence ID" value="NZ_JAEQNC010000016.1"/>
</dbReference>
<accession>A0A936YQG0</accession>
<dbReference type="Pfam" id="PF08818">
    <property type="entry name" value="DUF1801"/>
    <property type="match status" value="1"/>
</dbReference>
<dbReference type="AlphaFoldDB" id="A0A936YQG0"/>
<gene>
    <name evidence="2" type="ORF">JJB09_22790</name>
</gene>
<comment type="caution">
    <text evidence="2">The sequence shown here is derived from an EMBL/GenBank/DDBJ whole genome shotgun (WGS) entry which is preliminary data.</text>
</comment>
<keyword evidence="3" id="KW-1185">Reference proteome</keyword>
<dbReference type="SUPFAM" id="SSF159888">
    <property type="entry name" value="YdhG-like"/>
    <property type="match status" value="1"/>
</dbReference>
<organism evidence="2 3">
    <name type="scientific">Rhizobium setariae</name>
    <dbReference type="NCBI Taxonomy" id="2801340"/>
    <lineage>
        <taxon>Bacteria</taxon>
        <taxon>Pseudomonadati</taxon>
        <taxon>Pseudomonadota</taxon>
        <taxon>Alphaproteobacteria</taxon>
        <taxon>Hyphomicrobiales</taxon>
        <taxon>Rhizobiaceae</taxon>
        <taxon>Rhizobium/Agrobacterium group</taxon>
        <taxon>Rhizobium</taxon>
    </lineage>
</organism>
<proteinExistence type="predicted"/>
<dbReference type="Proteomes" id="UP000633219">
    <property type="component" value="Unassembled WGS sequence"/>
</dbReference>
<evidence type="ECO:0000313" key="3">
    <source>
        <dbReference type="Proteomes" id="UP000633219"/>
    </source>
</evidence>
<evidence type="ECO:0000313" key="2">
    <source>
        <dbReference type="EMBL" id="MBL0374845.1"/>
    </source>
</evidence>
<reference evidence="2" key="1">
    <citation type="submission" date="2021-01" db="EMBL/GenBank/DDBJ databases">
        <title>Rhizobium sp. strain KVB221 16S ribosomal RNA gene Genome sequencing and assembly.</title>
        <authorList>
            <person name="Kang M."/>
        </authorList>
    </citation>
    <scope>NUCLEOTIDE SEQUENCE</scope>
    <source>
        <strain evidence="2">KVB221</strain>
    </source>
</reference>
<name>A0A936YQG0_9HYPH</name>
<protein>
    <submittedName>
        <fullName evidence="2">DUF1801 domain-containing protein</fullName>
    </submittedName>
</protein>
<dbReference type="InterPro" id="IPR014922">
    <property type="entry name" value="YdhG-like"/>
</dbReference>
<dbReference type="EMBL" id="JAEQNC010000016">
    <property type="protein sequence ID" value="MBL0374845.1"/>
    <property type="molecule type" value="Genomic_DNA"/>
</dbReference>
<sequence>MANTARGSKKAIAQQVAGKPILLSGGNPQIAKADGDAPVQAYISAMPGWKSDVGRRLDALIVHTVPDVRKAVKWNSPLYGIEGQGWFLGFHCLTKYIKVAFFRGMSLDPLPPGTSKNAETRYLDIYENDGIDEEQLAAWVRQAADLPGWVP</sequence>
<feature type="domain" description="YdhG-like" evidence="1">
    <location>
        <begin position="52"/>
        <end position="143"/>
    </location>
</feature>